<dbReference type="OrthoDB" id="9781481at2"/>
<organism evidence="2 3">
    <name type="scientific">Urbifossiella limnaea</name>
    <dbReference type="NCBI Taxonomy" id="2528023"/>
    <lineage>
        <taxon>Bacteria</taxon>
        <taxon>Pseudomonadati</taxon>
        <taxon>Planctomycetota</taxon>
        <taxon>Planctomycetia</taxon>
        <taxon>Gemmatales</taxon>
        <taxon>Gemmataceae</taxon>
        <taxon>Urbifossiella</taxon>
    </lineage>
</organism>
<dbReference type="SMART" id="SM00382">
    <property type="entry name" value="AAA"/>
    <property type="match status" value="1"/>
</dbReference>
<dbReference type="AlphaFoldDB" id="A0A517XNM6"/>
<dbReference type="Proteomes" id="UP000319576">
    <property type="component" value="Chromosome"/>
</dbReference>
<proteinExistence type="predicted"/>
<dbReference type="InterPro" id="IPR027417">
    <property type="entry name" value="P-loop_NTPase"/>
</dbReference>
<dbReference type="Gene3D" id="3.40.50.300">
    <property type="entry name" value="P-loop containing nucleotide triphosphate hydrolases"/>
    <property type="match status" value="1"/>
</dbReference>
<accession>A0A517XNM6</accession>
<dbReference type="InterPro" id="IPR003593">
    <property type="entry name" value="AAA+_ATPase"/>
</dbReference>
<gene>
    <name evidence="2" type="primary">mcrB</name>
    <name evidence="2" type="ORF">ETAA1_10150</name>
</gene>
<name>A0A517XNM6_9BACT</name>
<dbReference type="PANTHER" id="PTHR37291">
    <property type="entry name" value="5-METHYLCYTOSINE-SPECIFIC RESTRICTION ENZYME B"/>
    <property type="match status" value="1"/>
</dbReference>
<dbReference type="GO" id="GO:0005524">
    <property type="term" value="F:ATP binding"/>
    <property type="evidence" value="ECO:0007669"/>
    <property type="project" value="InterPro"/>
</dbReference>
<dbReference type="InterPro" id="IPR011704">
    <property type="entry name" value="ATPase_dyneun-rel_AAA"/>
</dbReference>
<dbReference type="Pfam" id="PF09365">
    <property type="entry name" value="DUF2461"/>
    <property type="match status" value="1"/>
</dbReference>
<dbReference type="Pfam" id="PF07728">
    <property type="entry name" value="AAA_5"/>
    <property type="match status" value="1"/>
</dbReference>
<dbReference type="EMBL" id="CP036273">
    <property type="protein sequence ID" value="QDU19111.1"/>
    <property type="molecule type" value="Genomic_DNA"/>
</dbReference>
<evidence type="ECO:0000259" key="1">
    <source>
        <dbReference type="SMART" id="SM00382"/>
    </source>
</evidence>
<keyword evidence="2" id="KW-0378">Hydrolase</keyword>
<evidence type="ECO:0000313" key="2">
    <source>
        <dbReference type="EMBL" id="QDU19111.1"/>
    </source>
</evidence>
<dbReference type="InterPro" id="IPR012808">
    <property type="entry name" value="CHP02453"/>
</dbReference>
<dbReference type="InterPro" id="IPR052934">
    <property type="entry name" value="Methyl-DNA_Rec/Restrict_Enz"/>
</dbReference>
<keyword evidence="3" id="KW-1185">Reference proteome</keyword>
<dbReference type="KEGG" id="uli:ETAA1_10150"/>
<evidence type="ECO:0000313" key="3">
    <source>
        <dbReference type="Proteomes" id="UP000319576"/>
    </source>
</evidence>
<dbReference type="RefSeq" id="WP_145234855.1">
    <property type="nucleotide sequence ID" value="NZ_CP036273.1"/>
</dbReference>
<dbReference type="PANTHER" id="PTHR37291:SF1">
    <property type="entry name" value="TYPE IV METHYL-DIRECTED RESTRICTION ENZYME ECOKMCRB SUBUNIT"/>
    <property type="match status" value="1"/>
</dbReference>
<dbReference type="SUPFAM" id="SSF52540">
    <property type="entry name" value="P-loop containing nucleoside triphosphate hydrolases"/>
    <property type="match status" value="1"/>
</dbReference>
<protein>
    <submittedName>
        <fullName evidence="2">5-methylcytosine-specific restriction enzyme B</fullName>
        <ecNumber evidence="2">3.1.21.-</ecNumber>
    </submittedName>
</protein>
<feature type="domain" description="AAA+ ATPase" evidence="1">
    <location>
        <begin position="604"/>
        <end position="767"/>
    </location>
</feature>
<sequence length="872" mass="95661">MTRLRRSAVRVPSGPLLEQFRAAAPGEPTPAEVAVRAAAGWLHAGFLDSAPDALLAENLTRFADAVLPLSFHRAALTFRVRLVRYALNHLARGHDPLPVRLGRCVSPGGMYHVPGLGPTLWAALAQALDPERHPRWCPAVEAGLTRLGLFKADPVEAAARFAQVLVAYGSLLAAHPDLTAPRLDDFLARVGRMTGRELPTGPTPAAALTWGPDPEAVRAALRAVRTRRPLRKRLREASADDTAALAEFHAAGRDGDGAAAWAAFRSLAPDPGWEHALARLDDAFAPSLPAADRGRLWADTALSLRELFRVHPLELADVVAAVAERDEPSAPAAFGGFCADTFRFLGELADGRSKPWMDDRRDRYQFVLRDPLVELCDALAARYVRPVLHGEYGWELEADARPGRAITSICKNDFGRGGPYQAVQWVTFYRRDRGTRRADAQFFVRVAPDGVAFGFHLGRSAREAGRQFRAAVQTDAEALYAALAAGGVFETCRFRAGEDLSADVPIRTAADLRTWAAQKTLAAGRWLPADAPELRSDDLVGEILLTFDRLVPAFACAAEADPRPILARRSGDPARLPSYDSASFGEQTLLSETWLDRVLHLLQLKKQLILQGVPGTGKTHVARCLARLLARDNAEAVRLVQFHPGYSYEEFVEGVRVRSVETDGRTEVTYPVEDGVLAAFAARAAARPAEPHVLLIDEINRGNLPRVFGELLYLLEYRDQAVTLPYSKREFRLPENLFVLATMNAADRSAAALDQALRRRFSFVDMPPDAALLATWLDRHPPADADGTLGPRVVRVFEELNRRLSRDLGADKQVGHSFFMVPGLTADTFAAVWDHHVRPLLTDYLGGRADRVNDYEPTKLLGKKRERVGGDG</sequence>
<dbReference type="EC" id="3.1.21.-" evidence="2"/>
<dbReference type="GO" id="GO:0016887">
    <property type="term" value="F:ATP hydrolysis activity"/>
    <property type="evidence" value="ECO:0007669"/>
    <property type="project" value="InterPro"/>
</dbReference>
<dbReference type="CDD" id="cd00009">
    <property type="entry name" value="AAA"/>
    <property type="match status" value="1"/>
</dbReference>
<reference evidence="2 3" key="1">
    <citation type="submission" date="2019-02" db="EMBL/GenBank/DDBJ databases">
        <title>Deep-cultivation of Planctomycetes and their phenomic and genomic characterization uncovers novel biology.</title>
        <authorList>
            <person name="Wiegand S."/>
            <person name="Jogler M."/>
            <person name="Boedeker C."/>
            <person name="Pinto D."/>
            <person name="Vollmers J."/>
            <person name="Rivas-Marin E."/>
            <person name="Kohn T."/>
            <person name="Peeters S.H."/>
            <person name="Heuer A."/>
            <person name="Rast P."/>
            <person name="Oberbeckmann S."/>
            <person name="Bunk B."/>
            <person name="Jeske O."/>
            <person name="Meyerdierks A."/>
            <person name="Storesund J.E."/>
            <person name="Kallscheuer N."/>
            <person name="Luecker S."/>
            <person name="Lage O.M."/>
            <person name="Pohl T."/>
            <person name="Merkel B.J."/>
            <person name="Hornburger P."/>
            <person name="Mueller R.-W."/>
            <person name="Bruemmer F."/>
            <person name="Labrenz M."/>
            <person name="Spormann A.M."/>
            <person name="Op den Camp H."/>
            <person name="Overmann J."/>
            <person name="Amann R."/>
            <person name="Jetten M.S.M."/>
            <person name="Mascher T."/>
            <person name="Medema M.H."/>
            <person name="Devos D.P."/>
            <person name="Kaster A.-K."/>
            <person name="Ovreas L."/>
            <person name="Rohde M."/>
            <person name="Galperin M.Y."/>
            <person name="Jogler C."/>
        </authorList>
    </citation>
    <scope>NUCLEOTIDE SEQUENCE [LARGE SCALE GENOMIC DNA]</scope>
    <source>
        <strain evidence="2 3">ETA_A1</strain>
    </source>
</reference>